<accession>A9NQV1</accession>
<reference evidence="1" key="1">
    <citation type="journal article" date="2008" name="BMC Genomics">
        <title>A conifer genomics resource of 200,000 spruce (Picea spp.) ESTs and 6,464 high-quality, sequence-finished full-length cDNAs for Sitka spruce (Picea sitchensis).</title>
        <authorList>
            <person name="Ralph S.G."/>
            <person name="Chun H.J."/>
            <person name="Kolosova N."/>
            <person name="Cooper D."/>
            <person name="Oddy C."/>
            <person name="Ritland C.E."/>
            <person name="Kirkpatrick R."/>
            <person name="Moore R."/>
            <person name="Barber S."/>
            <person name="Holt R.A."/>
            <person name="Jones S.J."/>
            <person name="Marra M.A."/>
            <person name="Douglas C.J."/>
            <person name="Ritland K."/>
            <person name="Bohlmann J."/>
        </authorList>
    </citation>
    <scope>NUCLEOTIDE SEQUENCE</scope>
    <source>
        <tissue evidence="1">Bark</tissue>
    </source>
</reference>
<dbReference type="AlphaFoldDB" id="A9NQV1"/>
<sequence length="82" mass="9260">MSLVWGSHCERKGWKFEMVDVNKRDASLTRSFIANENDVICKKSFGMLRKAVLSKISFRMPLPGAEREKGIWVALGTPTCKA</sequence>
<organism evidence="1">
    <name type="scientific">Picea sitchensis</name>
    <name type="common">Sitka spruce</name>
    <name type="synonym">Pinus sitchensis</name>
    <dbReference type="NCBI Taxonomy" id="3332"/>
    <lineage>
        <taxon>Eukaryota</taxon>
        <taxon>Viridiplantae</taxon>
        <taxon>Streptophyta</taxon>
        <taxon>Embryophyta</taxon>
        <taxon>Tracheophyta</taxon>
        <taxon>Spermatophyta</taxon>
        <taxon>Pinopsida</taxon>
        <taxon>Pinidae</taxon>
        <taxon>Conifers I</taxon>
        <taxon>Pinales</taxon>
        <taxon>Pinaceae</taxon>
        <taxon>Picea</taxon>
    </lineage>
</organism>
<name>A9NQV1_PICSI</name>
<proteinExistence type="evidence at transcript level"/>
<dbReference type="EMBL" id="EF083676">
    <property type="protein sequence ID" value="ABK23012.1"/>
    <property type="molecule type" value="mRNA"/>
</dbReference>
<evidence type="ECO:0000313" key="1">
    <source>
        <dbReference type="EMBL" id="ABK23012.1"/>
    </source>
</evidence>
<protein>
    <submittedName>
        <fullName evidence="1">Uncharacterized protein</fullName>
    </submittedName>
</protein>